<dbReference type="Proteomes" id="UP000799755">
    <property type="component" value="Unassembled WGS sequence"/>
</dbReference>
<organism evidence="1 2">
    <name type="scientific">Lindgomyces ingoldianus</name>
    <dbReference type="NCBI Taxonomy" id="673940"/>
    <lineage>
        <taxon>Eukaryota</taxon>
        <taxon>Fungi</taxon>
        <taxon>Dikarya</taxon>
        <taxon>Ascomycota</taxon>
        <taxon>Pezizomycotina</taxon>
        <taxon>Dothideomycetes</taxon>
        <taxon>Pleosporomycetidae</taxon>
        <taxon>Pleosporales</taxon>
        <taxon>Lindgomycetaceae</taxon>
        <taxon>Lindgomyces</taxon>
    </lineage>
</organism>
<protein>
    <submittedName>
        <fullName evidence="1">Uncharacterized protein</fullName>
    </submittedName>
</protein>
<proteinExistence type="predicted"/>
<evidence type="ECO:0000313" key="2">
    <source>
        <dbReference type="Proteomes" id="UP000799755"/>
    </source>
</evidence>
<sequence>MKKTLLLCFIHGFQGGEDTFANFPSHLKAILQHALPKVTVHAITYPKFETRGDLHECIARFKEWLQNKVIDLEVANQTPSPTVDPSVRTILVGHSMGGIVAAETLISIVNEQPIHSLNNSTSHSASSLPDPSQLMFPFIQGILAFDTPYLGIAPGVVAHGAETHWKTASSAYSAYSSVASTFGWGAKNPEAGAVGASKMLPAPETAAKAVNDTNADAAAAPLWQKYGRVALFAGAAGAVAAGGAAAYMKREQITEGWSWASSHLEFVGSLARPEELKKRLNSITKISARQDVGFTNIYTCLGHAVEAKSKASWTGQVLGADRTFCNLPKGEHKKFFFPAINDKSTTETWAHMSMFEPRNNPGYYAMSEKAKETIVGWSMNEWYQESEGRTQDINIDEEGEMVEKPEVEDEEFEDVKRPASTEPWRTDEL</sequence>
<name>A0ACB6R7N5_9PLEO</name>
<keyword evidence="2" id="KW-1185">Reference proteome</keyword>
<gene>
    <name evidence="1" type="ORF">BDR25DRAFT_254037</name>
</gene>
<accession>A0ACB6R7N5</accession>
<dbReference type="EMBL" id="MU003496">
    <property type="protein sequence ID" value="KAF2475181.1"/>
    <property type="molecule type" value="Genomic_DNA"/>
</dbReference>
<reference evidence="1" key="1">
    <citation type="journal article" date="2020" name="Stud. Mycol.">
        <title>101 Dothideomycetes genomes: a test case for predicting lifestyles and emergence of pathogens.</title>
        <authorList>
            <person name="Haridas S."/>
            <person name="Albert R."/>
            <person name="Binder M."/>
            <person name="Bloem J."/>
            <person name="Labutti K."/>
            <person name="Salamov A."/>
            <person name="Andreopoulos B."/>
            <person name="Baker S."/>
            <person name="Barry K."/>
            <person name="Bills G."/>
            <person name="Bluhm B."/>
            <person name="Cannon C."/>
            <person name="Castanera R."/>
            <person name="Culley D."/>
            <person name="Daum C."/>
            <person name="Ezra D."/>
            <person name="Gonzalez J."/>
            <person name="Henrissat B."/>
            <person name="Kuo A."/>
            <person name="Liang C."/>
            <person name="Lipzen A."/>
            <person name="Lutzoni F."/>
            <person name="Magnuson J."/>
            <person name="Mondo S."/>
            <person name="Nolan M."/>
            <person name="Ohm R."/>
            <person name="Pangilinan J."/>
            <person name="Park H.-J."/>
            <person name="Ramirez L."/>
            <person name="Alfaro M."/>
            <person name="Sun H."/>
            <person name="Tritt A."/>
            <person name="Yoshinaga Y."/>
            <person name="Zwiers L.-H."/>
            <person name="Turgeon B."/>
            <person name="Goodwin S."/>
            <person name="Spatafora J."/>
            <person name="Crous P."/>
            <person name="Grigoriev I."/>
        </authorList>
    </citation>
    <scope>NUCLEOTIDE SEQUENCE</scope>
    <source>
        <strain evidence="1">ATCC 200398</strain>
    </source>
</reference>
<evidence type="ECO:0000313" key="1">
    <source>
        <dbReference type="EMBL" id="KAF2475181.1"/>
    </source>
</evidence>
<comment type="caution">
    <text evidence="1">The sequence shown here is derived from an EMBL/GenBank/DDBJ whole genome shotgun (WGS) entry which is preliminary data.</text>
</comment>